<proteinExistence type="predicted"/>
<sequence length="138" mass="15254">MNITCPTDSPWQTTLPATDIPWLTTREYANCYSLAELDTCTQNFRDGVNAHYPNSGLVCSDVAMFSNCIWRVSCLKTEERYQLILDAKASVNGFNIFCDSIGPDDGGNMSGANLTSSKPIFSHLLVLGLMVVPFLKYN</sequence>
<evidence type="ECO:0000313" key="1">
    <source>
        <dbReference type="EMBL" id="CAL1542479.1"/>
    </source>
</evidence>
<protein>
    <submittedName>
        <fullName evidence="1">Uncharacterized protein</fullName>
    </submittedName>
</protein>
<comment type="caution">
    <text evidence="1">The sequence shown here is derived from an EMBL/GenBank/DDBJ whole genome shotgun (WGS) entry which is preliminary data.</text>
</comment>
<reference evidence="1 2" key="1">
    <citation type="submission" date="2024-04" db="EMBL/GenBank/DDBJ databases">
        <authorList>
            <consortium name="Genoscope - CEA"/>
            <person name="William W."/>
        </authorList>
    </citation>
    <scope>NUCLEOTIDE SEQUENCE [LARGE SCALE GENOMIC DNA]</scope>
</reference>
<accession>A0AAV2I6Y5</accession>
<dbReference type="Proteomes" id="UP001497497">
    <property type="component" value="Unassembled WGS sequence"/>
</dbReference>
<dbReference type="EMBL" id="CAXITT010000488">
    <property type="protein sequence ID" value="CAL1542479.1"/>
    <property type="molecule type" value="Genomic_DNA"/>
</dbReference>
<organism evidence="1 2">
    <name type="scientific">Lymnaea stagnalis</name>
    <name type="common">Great pond snail</name>
    <name type="synonym">Helix stagnalis</name>
    <dbReference type="NCBI Taxonomy" id="6523"/>
    <lineage>
        <taxon>Eukaryota</taxon>
        <taxon>Metazoa</taxon>
        <taxon>Spiralia</taxon>
        <taxon>Lophotrochozoa</taxon>
        <taxon>Mollusca</taxon>
        <taxon>Gastropoda</taxon>
        <taxon>Heterobranchia</taxon>
        <taxon>Euthyneura</taxon>
        <taxon>Panpulmonata</taxon>
        <taxon>Hygrophila</taxon>
        <taxon>Lymnaeoidea</taxon>
        <taxon>Lymnaeidae</taxon>
        <taxon>Lymnaea</taxon>
    </lineage>
</organism>
<evidence type="ECO:0000313" key="2">
    <source>
        <dbReference type="Proteomes" id="UP001497497"/>
    </source>
</evidence>
<gene>
    <name evidence="1" type="ORF">GSLYS_00016060001</name>
</gene>
<dbReference type="AlphaFoldDB" id="A0AAV2I6Y5"/>
<name>A0AAV2I6Y5_LYMST</name>
<keyword evidence="2" id="KW-1185">Reference proteome</keyword>